<dbReference type="Proteomes" id="UP000578531">
    <property type="component" value="Unassembled WGS sequence"/>
</dbReference>
<sequence length="121" mass="12917">MNFTSTPDTPNIERFLFIIFTGLVETAEITMGRAAGVIIATYPIGEGIADALGAAVGPFFVLLDMVEGQWASAALCAVGLALGVVPELGLLIFERLHYFQVTKVQYASDESVVGSRPYFGI</sequence>
<keyword evidence="1" id="KW-0472">Membrane</keyword>
<name>A0A8H6FLH5_9LECA</name>
<keyword evidence="1" id="KW-1133">Transmembrane helix</keyword>
<evidence type="ECO:0000256" key="1">
    <source>
        <dbReference type="SAM" id="Phobius"/>
    </source>
</evidence>
<dbReference type="GeneID" id="59292721"/>
<comment type="caution">
    <text evidence="2">The sequence shown here is derived from an EMBL/GenBank/DDBJ whole genome shotgun (WGS) entry which is preliminary data.</text>
</comment>
<proteinExistence type="predicted"/>
<accession>A0A8H6FLH5</accession>
<dbReference type="AlphaFoldDB" id="A0A8H6FLH5"/>
<dbReference type="RefSeq" id="XP_037160191.1">
    <property type="nucleotide sequence ID" value="XM_037312959.1"/>
</dbReference>
<evidence type="ECO:0000313" key="2">
    <source>
        <dbReference type="EMBL" id="KAF6230723.1"/>
    </source>
</evidence>
<reference evidence="2 3" key="1">
    <citation type="journal article" date="2020" name="Genomics">
        <title>Complete, high-quality genomes from long-read metagenomic sequencing of two wolf lichen thalli reveals enigmatic genome architecture.</title>
        <authorList>
            <person name="McKenzie S.K."/>
            <person name="Walston R.F."/>
            <person name="Allen J.L."/>
        </authorList>
    </citation>
    <scope>NUCLEOTIDE SEQUENCE [LARGE SCALE GENOMIC DNA]</scope>
    <source>
        <strain evidence="2">WasteWater2</strain>
    </source>
</reference>
<dbReference type="EMBL" id="JACCJC010000065">
    <property type="protein sequence ID" value="KAF6230723.1"/>
    <property type="molecule type" value="Genomic_DNA"/>
</dbReference>
<evidence type="ECO:0000313" key="3">
    <source>
        <dbReference type="Proteomes" id="UP000578531"/>
    </source>
</evidence>
<gene>
    <name evidence="2" type="ORF">HO173_011075</name>
</gene>
<organism evidence="2 3">
    <name type="scientific">Letharia columbiana</name>
    <dbReference type="NCBI Taxonomy" id="112416"/>
    <lineage>
        <taxon>Eukaryota</taxon>
        <taxon>Fungi</taxon>
        <taxon>Dikarya</taxon>
        <taxon>Ascomycota</taxon>
        <taxon>Pezizomycotina</taxon>
        <taxon>Lecanoromycetes</taxon>
        <taxon>OSLEUM clade</taxon>
        <taxon>Lecanoromycetidae</taxon>
        <taxon>Lecanorales</taxon>
        <taxon>Lecanorineae</taxon>
        <taxon>Parmeliaceae</taxon>
        <taxon>Letharia</taxon>
    </lineage>
</organism>
<feature type="transmembrane region" description="Helical" evidence="1">
    <location>
        <begin position="70"/>
        <end position="93"/>
    </location>
</feature>
<protein>
    <submittedName>
        <fullName evidence="2">Uncharacterized protein</fullName>
    </submittedName>
</protein>
<keyword evidence="1" id="KW-0812">Transmembrane</keyword>
<keyword evidence="3" id="KW-1185">Reference proteome</keyword>